<keyword evidence="5" id="KW-1185">Reference proteome</keyword>
<dbReference type="PROSITE" id="PS51808">
    <property type="entry name" value="CHCH"/>
    <property type="match status" value="1"/>
</dbReference>
<keyword evidence="3" id="KW-0496">Mitochondrion</keyword>
<comment type="subcellular location">
    <subcellularLocation>
        <location evidence="3">Mitochondrion</location>
    </subcellularLocation>
</comment>
<protein>
    <recommendedName>
        <fullName evidence="3">COX assembly mitochondrial protein</fullName>
    </recommendedName>
</protein>
<dbReference type="EMBL" id="JANEYG010000059">
    <property type="protein sequence ID" value="KAJ8915007.1"/>
    <property type="molecule type" value="Genomic_DNA"/>
</dbReference>
<dbReference type="AlphaFoldDB" id="A0AAV8VM21"/>
<evidence type="ECO:0000313" key="4">
    <source>
        <dbReference type="EMBL" id="KAJ8915007.1"/>
    </source>
</evidence>
<sequence>MPESKSPLHARYCGGPHGLGDPNDLFLRKVEKEVMIPKKMRDIAKTEKCAEQVARFTECCKSRHILMTFRCREENAELKKCLTRWYEDEDFKARCTKEYLEERSEYRRTGITQKQKQRIGSAM</sequence>
<gene>
    <name evidence="4" type="ORF">NQ315_015981</name>
</gene>
<organism evidence="4 5">
    <name type="scientific">Exocentrus adspersus</name>
    <dbReference type="NCBI Taxonomy" id="1586481"/>
    <lineage>
        <taxon>Eukaryota</taxon>
        <taxon>Metazoa</taxon>
        <taxon>Ecdysozoa</taxon>
        <taxon>Arthropoda</taxon>
        <taxon>Hexapoda</taxon>
        <taxon>Insecta</taxon>
        <taxon>Pterygota</taxon>
        <taxon>Neoptera</taxon>
        <taxon>Endopterygota</taxon>
        <taxon>Coleoptera</taxon>
        <taxon>Polyphaga</taxon>
        <taxon>Cucujiformia</taxon>
        <taxon>Chrysomeloidea</taxon>
        <taxon>Cerambycidae</taxon>
        <taxon>Lamiinae</taxon>
        <taxon>Acanthocinini</taxon>
        <taxon>Exocentrus</taxon>
    </lineage>
</organism>
<evidence type="ECO:0000256" key="3">
    <source>
        <dbReference type="RuleBase" id="RU364104"/>
    </source>
</evidence>
<evidence type="ECO:0000256" key="1">
    <source>
        <dbReference type="ARBA" id="ARBA00007347"/>
    </source>
</evidence>
<evidence type="ECO:0000256" key="2">
    <source>
        <dbReference type="ARBA" id="ARBA00023157"/>
    </source>
</evidence>
<dbReference type="Pfam" id="PF08583">
    <property type="entry name" value="Cmc1"/>
    <property type="match status" value="1"/>
</dbReference>
<dbReference type="Proteomes" id="UP001159042">
    <property type="component" value="Unassembled WGS sequence"/>
</dbReference>
<dbReference type="GO" id="GO:0005739">
    <property type="term" value="C:mitochondrion"/>
    <property type="evidence" value="ECO:0007669"/>
    <property type="project" value="UniProtKB-SubCell"/>
</dbReference>
<dbReference type="PANTHER" id="PTHR22977:SF5">
    <property type="entry name" value="COX ASSEMBLY MITOCHONDRIAL PROTEIN HOMOLOG"/>
    <property type="match status" value="1"/>
</dbReference>
<evidence type="ECO:0000313" key="5">
    <source>
        <dbReference type="Proteomes" id="UP001159042"/>
    </source>
</evidence>
<accession>A0AAV8VM21</accession>
<comment type="similarity">
    <text evidence="1 3">Belongs to the CMC family.</text>
</comment>
<reference evidence="4 5" key="1">
    <citation type="journal article" date="2023" name="Insect Mol. Biol.">
        <title>Genome sequencing provides insights into the evolution of gene families encoding plant cell wall-degrading enzymes in longhorned beetles.</title>
        <authorList>
            <person name="Shin N.R."/>
            <person name="Okamura Y."/>
            <person name="Kirsch R."/>
            <person name="Pauchet Y."/>
        </authorList>
    </citation>
    <scope>NUCLEOTIDE SEQUENCE [LARGE SCALE GENOMIC DNA]</scope>
    <source>
        <strain evidence="4">EAD_L_NR</strain>
    </source>
</reference>
<dbReference type="PANTHER" id="PTHR22977">
    <property type="entry name" value="COX ASSEMBLY MITOCHONDRIAL PROTEIN"/>
    <property type="match status" value="1"/>
</dbReference>
<name>A0AAV8VM21_9CUCU</name>
<keyword evidence="2" id="KW-1015">Disulfide bond</keyword>
<comment type="caution">
    <text evidence="4">The sequence shown here is derived from an EMBL/GenBank/DDBJ whole genome shotgun (WGS) entry which is preliminary data.</text>
</comment>
<proteinExistence type="inferred from homology"/>
<dbReference type="InterPro" id="IPR013892">
    <property type="entry name" value="Cyt_c_biogenesis_Cmc1-like"/>
</dbReference>